<name>A0A9Y2JU03_9PSEU</name>
<dbReference type="AlphaFoldDB" id="A0A9Y2JU03"/>
<dbReference type="RefSeq" id="WP_286000984.1">
    <property type="nucleotide sequence ID" value="NZ_CP127295.1"/>
</dbReference>
<accession>A0A9Y2JU03</accession>
<reference evidence="2 3" key="1">
    <citation type="submission" date="2023-06" db="EMBL/GenBank/DDBJ databases">
        <authorList>
            <person name="Oyuntsetseg B."/>
            <person name="Kim S.B."/>
        </authorList>
    </citation>
    <scope>NUCLEOTIDE SEQUENCE [LARGE SCALE GENOMIC DNA]</scope>
    <source>
        <strain evidence="2 3">4-36</strain>
    </source>
</reference>
<evidence type="ECO:0000256" key="1">
    <source>
        <dbReference type="SAM" id="MobiDB-lite"/>
    </source>
</evidence>
<dbReference type="Proteomes" id="UP001239397">
    <property type="component" value="Chromosome"/>
</dbReference>
<proteinExistence type="predicted"/>
<organism evidence="2 3">
    <name type="scientific">Amycolatopsis mongoliensis</name>
    <dbReference type="NCBI Taxonomy" id="715475"/>
    <lineage>
        <taxon>Bacteria</taxon>
        <taxon>Bacillati</taxon>
        <taxon>Actinomycetota</taxon>
        <taxon>Actinomycetes</taxon>
        <taxon>Pseudonocardiales</taxon>
        <taxon>Pseudonocardiaceae</taxon>
        <taxon>Amycolatopsis</taxon>
    </lineage>
</organism>
<dbReference type="KEGG" id="amog:QRX60_12725"/>
<protein>
    <submittedName>
        <fullName evidence="2">Uncharacterized protein</fullName>
    </submittedName>
</protein>
<evidence type="ECO:0000313" key="2">
    <source>
        <dbReference type="EMBL" id="WIY04663.1"/>
    </source>
</evidence>
<gene>
    <name evidence="2" type="ORF">QRX60_12725</name>
</gene>
<sequence length="504" mass="53736">MSGSVYSASLSAALNDYWQALERRWTRDAGQTLRGGTSQIDGAPEPARWQVPPESRGHLTTCPVVAWAVADSTPANRPSAPCDGWSVPDAKYVECRAADVFSQVGDWAWAKRDQLAAAIPDLAGGPELSSLDDARQSLLKVDGTMRPDGSVDAYTLPGMVEKLSVRDDGNNNRAWLAGWTGLAADSLKGGFLSTVGPTLKNQSVLVRWLANCYSLRATTIQATRNNILELIARATGELFETAPVPAKEAPKAKVAVNAASQAWGIATTVAKALGEKAPGSVGEALNLIGFVVDVVANVGEAKTNEGLRFPQLSGFFAHLDPAVRALHTDLDEAEADYQKAITAVGQRIAGVDHKVLELYDFTKSSPDGDDSDPSASGRFAVDVVVVMEIAQHCYDAAEIYSGLLSKVAEASYADGQLVGRGAVPTAADTALIALREDIESFFQKTTARYLMAADRIKKAAEKYAASDAEQKARLKAAIADWHDTGEDRKGAKVDLDPRKEGVQH</sequence>
<keyword evidence="3" id="KW-1185">Reference proteome</keyword>
<dbReference type="EMBL" id="CP127295">
    <property type="protein sequence ID" value="WIY04663.1"/>
    <property type="molecule type" value="Genomic_DNA"/>
</dbReference>
<evidence type="ECO:0000313" key="3">
    <source>
        <dbReference type="Proteomes" id="UP001239397"/>
    </source>
</evidence>
<feature type="region of interest" description="Disordered" evidence="1">
    <location>
        <begin position="485"/>
        <end position="504"/>
    </location>
</feature>